<organism evidence="1 2">
    <name type="scientific">Cetraspora pellucida</name>
    <dbReference type="NCBI Taxonomy" id="1433469"/>
    <lineage>
        <taxon>Eukaryota</taxon>
        <taxon>Fungi</taxon>
        <taxon>Fungi incertae sedis</taxon>
        <taxon>Mucoromycota</taxon>
        <taxon>Glomeromycotina</taxon>
        <taxon>Glomeromycetes</taxon>
        <taxon>Diversisporales</taxon>
        <taxon>Gigasporaceae</taxon>
        <taxon>Cetraspora</taxon>
    </lineage>
</organism>
<dbReference type="AlphaFoldDB" id="A0A9N8YW53"/>
<dbReference type="Proteomes" id="UP000789759">
    <property type="component" value="Unassembled WGS sequence"/>
</dbReference>
<gene>
    <name evidence="1" type="ORF">CPELLU_LOCUS409</name>
</gene>
<reference evidence="1" key="1">
    <citation type="submission" date="2021-06" db="EMBL/GenBank/DDBJ databases">
        <authorList>
            <person name="Kallberg Y."/>
            <person name="Tangrot J."/>
            <person name="Rosling A."/>
        </authorList>
    </citation>
    <scope>NUCLEOTIDE SEQUENCE</scope>
    <source>
        <strain evidence="1">FL966</strain>
    </source>
</reference>
<protein>
    <submittedName>
        <fullName evidence="1">22237_t:CDS:1</fullName>
    </submittedName>
</protein>
<evidence type="ECO:0000313" key="1">
    <source>
        <dbReference type="EMBL" id="CAG8456398.1"/>
    </source>
</evidence>
<keyword evidence="2" id="KW-1185">Reference proteome</keyword>
<comment type="caution">
    <text evidence="1">The sequence shown here is derived from an EMBL/GenBank/DDBJ whole genome shotgun (WGS) entry which is preliminary data.</text>
</comment>
<name>A0A9N8YW53_9GLOM</name>
<proteinExistence type="predicted"/>
<dbReference type="EMBL" id="CAJVQA010000113">
    <property type="protein sequence ID" value="CAG8456398.1"/>
    <property type="molecule type" value="Genomic_DNA"/>
</dbReference>
<evidence type="ECO:0000313" key="2">
    <source>
        <dbReference type="Proteomes" id="UP000789759"/>
    </source>
</evidence>
<accession>A0A9N8YW53</accession>
<sequence>MYFRQNTRIKLVSSRSYEVIKKKSANMDHAIGPLRFVIKIMTCTCIIPSIQEEQHNKELESCECNKQSENNGYNEESENY</sequence>